<gene>
    <name evidence="2" type="ORF">METZ01_LOCUS385754</name>
</gene>
<evidence type="ECO:0000313" key="2">
    <source>
        <dbReference type="EMBL" id="SVD32900.1"/>
    </source>
</evidence>
<organism evidence="2">
    <name type="scientific">marine metagenome</name>
    <dbReference type="NCBI Taxonomy" id="408172"/>
    <lineage>
        <taxon>unclassified sequences</taxon>
        <taxon>metagenomes</taxon>
        <taxon>ecological metagenomes</taxon>
    </lineage>
</organism>
<keyword evidence="1" id="KW-0472">Membrane</keyword>
<accession>A0A382UF83</accession>
<dbReference type="EMBL" id="UINC01143776">
    <property type="protein sequence ID" value="SVD32900.1"/>
    <property type="molecule type" value="Genomic_DNA"/>
</dbReference>
<name>A0A382UF83_9ZZZZ</name>
<sequence length="127" mass="14386">MNILFYSLIIFVVSYLLLKFIANTSTKRISNLVRILILISAFILAIVFAFGGRFLLSLPLILLSLGIVKLKGLTIYQLIGLFRLIQTLRNTGRFSFKQNQPFGNSSSLSLDEAYKILNLDKNKKITK</sequence>
<feature type="transmembrane region" description="Helical" evidence="1">
    <location>
        <begin position="6"/>
        <end position="23"/>
    </location>
</feature>
<protein>
    <recommendedName>
        <fullName evidence="3">Molecular chaperone DnaJ</fullName>
    </recommendedName>
</protein>
<reference evidence="2" key="1">
    <citation type="submission" date="2018-05" db="EMBL/GenBank/DDBJ databases">
        <authorList>
            <person name="Lanie J.A."/>
            <person name="Ng W.-L."/>
            <person name="Kazmierczak K.M."/>
            <person name="Andrzejewski T.M."/>
            <person name="Davidsen T.M."/>
            <person name="Wayne K.J."/>
            <person name="Tettelin H."/>
            <person name="Glass J.I."/>
            <person name="Rusch D."/>
            <person name="Podicherti R."/>
            <person name="Tsui H.-C.T."/>
            <person name="Winkler M.E."/>
        </authorList>
    </citation>
    <scope>NUCLEOTIDE SEQUENCE</scope>
</reference>
<evidence type="ECO:0000256" key="1">
    <source>
        <dbReference type="SAM" id="Phobius"/>
    </source>
</evidence>
<evidence type="ECO:0008006" key="3">
    <source>
        <dbReference type="Google" id="ProtNLM"/>
    </source>
</evidence>
<keyword evidence="1" id="KW-1133">Transmembrane helix</keyword>
<feature type="transmembrane region" description="Helical" evidence="1">
    <location>
        <begin position="35"/>
        <end position="55"/>
    </location>
</feature>
<proteinExistence type="predicted"/>
<keyword evidence="1" id="KW-0812">Transmembrane</keyword>
<feature type="non-terminal residue" evidence="2">
    <location>
        <position position="127"/>
    </location>
</feature>
<dbReference type="AlphaFoldDB" id="A0A382UF83"/>
<feature type="transmembrane region" description="Helical" evidence="1">
    <location>
        <begin position="61"/>
        <end position="85"/>
    </location>
</feature>